<dbReference type="NCBIfam" id="TIGR00556">
    <property type="entry name" value="pantethn_trn"/>
    <property type="match status" value="1"/>
</dbReference>
<keyword evidence="5 8" id="KW-0460">Magnesium</keyword>
<dbReference type="GO" id="GO:0008897">
    <property type="term" value="F:holo-[acyl-carrier-protein] synthase activity"/>
    <property type="evidence" value="ECO:0007669"/>
    <property type="project" value="UniProtKB-UniRule"/>
</dbReference>
<keyword evidence="7 8" id="KW-0275">Fatty acid biosynthesis</keyword>
<dbReference type="HAMAP" id="MF_00101">
    <property type="entry name" value="AcpS"/>
    <property type="match status" value="1"/>
</dbReference>
<sequence>MIKGTGIDIIEIERISKAVKNQRFVKRIFTKNEIVYFKSINNNIYTIAGNFAAKEAVVKTFGTGIRGFKWTDVEIIRDKLGKPMVILYGKAKEIAEEKGISNIELSISHCRQYAVAQAIGIEDNREIQ</sequence>
<proteinExistence type="inferred from homology"/>
<name>A0A1M6KRX0_PARC5</name>
<keyword evidence="11" id="KW-1185">Reference proteome</keyword>
<dbReference type="EMBL" id="FRAG01000004">
    <property type="protein sequence ID" value="SHJ61661.1"/>
    <property type="molecule type" value="Genomic_DNA"/>
</dbReference>
<protein>
    <recommendedName>
        <fullName evidence="8">Holo-[acyl-carrier-protein] synthase</fullName>
        <shortName evidence="8">Holo-ACP synthase</shortName>
        <ecNumber evidence="8">2.7.8.7</ecNumber>
    </recommendedName>
    <alternativeName>
        <fullName evidence="8">4'-phosphopantetheinyl transferase AcpS</fullName>
    </alternativeName>
</protein>
<comment type="cofactor">
    <cofactor evidence="8">
        <name>Mg(2+)</name>
        <dbReference type="ChEBI" id="CHEBI:18420"/>
    </cofactor>
</comment>
<dbReference type="GO" id="GO:0006633">
    <property type="term" value="P:fatty acid biosynthetic process"/>
    <property type="evidence" value="ECO:0007669"/>
    <property type="project" value="UniProtKB-UniRule"/>
</dbReference>
<evidence type="ECO:0000256" key="7">
    <source>
        <dbReference type="ARBA" id="ARBA00023160"/>
    </source>
</evidence>
<evidence type="ECO:0000256" key="5">
    <source>
        <dbReference type="ARBA" id="ARBA00022842"/>
    </source>
</evidence>
<dbReference type="Pfam" id="PF01648">
    <property type="entry name" value="ACPS"/>
    <property type="match status" value="1"/>
</dbReference>
<dbReference type="AlphaFoldDB" id="A0A1M6KRX0"/>
<feature type="binding site" evidence="8">
    <location>
        <position position="55"/>
    </location>
    <ligand>
        <name>Mg(2+)</name>
        <dbReference type="ChEBI" id="CHEBI:18420"/>
    </ligand>
</feature>
<dbReference type="RefSeq" id="WP_073146804.1">
    <property type="nucleotide sequence ID" value="NZ_FRAG01000004.1"/>
</dbReference>
<dbReference type="Proteomes" id="UP000184465">
    <property type="component" value="Unassembled WGS sequence"/>
</dbReference>
<accession>A0A1M6KRX0</accession>
<dbReference type="Gene3D" id="3.90.470.20">
    <property type="entry name" value="4'-phosphopantetheinyl transferase domain"/>
    <property type="match status" value="1"/>
</dbReference>
<evidence type="ECO:0000256" key="1">
    <source>
        <dbReference type="ARBA" id="ARBA00022516"/>
    </source>
</evidence>
<evidence type="ECO:0000313" key="10">
    <source>
        <dbReference type="EMBL" id="SHJ61661.1"/>
    </source>
</evidence>
<reference evidence="10 11" key="1">
    <citation type="submission" date="2016-11" db="EMBL/GenBank/DDBJ databases">
        <authorList>
            <person name="Jaros S."/>
            <person name="Januszkiewicz K."/>
            <person name="Wedrychowicz H."/>
        </authorList>
    </citation>
    <scope>NUCLEOTIDE SEQUENCE [LARGE SCALE GENOMIC DNA]</scope>
    <source>
        <strain evidence="10 11">DSM 15212</strain>
    </source>
</reference>
<dbReference type="InterPro" id="IPR004568">
    <property type="entry name" value="Ppantetheine-prot_Trfase_dom"/>
</dbReference>
<evidence type="ECO:0000256" key="4">
    <source>
        <dbReference type="ARBA" id="ARBA00022832"/>
    </source>
</evidence>
<keyword evidence="4 8" id="KW-0276">Fatty acid metabolism</keyword>
<dbReference type="SUPFAM" id="SSF56214">
    <property type="entry name" value="4'-phosphopantetheinyl transferase"/>
    <property type="match status" value="1"/>
</dbReference>
<feature type="binding site" evidence="8">
    <location>
        <position position="8"/>
    </location>
    <ligand>
        <name>Mg(2+)</name>
        <dbReference type="ChEBI" id="CHEBI:18420"/>
    </ligand>
</feature>
<keyword evidence="6 8" id="KW-0443">Lipid metabolism</keyword>
<organism evidence="10 11">
    <name type="scientific">Paramaledivibacter caminithermalis (strain DSM 15212 / CIP 107654 / DViRD3)</name>
    <name type="common">Clostridium caminithermale</name>
    <dbReference type="NCBI Taxonomy" id="1121301"/>
    <lineage>
        <taxon>Bacteria</taxon>
        <taxon>Bacillati</taxon>
        <taxon>Bacillota</taxon>
        <taxon>Clostridia</taxon>
        <taxon>Peptostreptococcales</taxon>
        <taxon>Caminicellaceae</taxon>
        <taxon>Paramaledivibacter</taxon>
    </lineage>
</organism>
<evidence type="ECO:0000259" key="9">
    <source>
        <dbReference type="Pfam" id="PF01648"/>
    </source>
</evidence>
<dbReference type="GO" id="GO:0000287">
    <property type="term" value="F:magnesium ion binding"/>
    <property type="evidence" value="ECO:0007669"/>
    <property type="project" value="UniProtKB-UniRule"/>
</dbReference>
<evidence type="ECO:0000256" key="6">
    <source>
        <dbReference type="ARBA" id="ARBA00023098"/>
    </source>
</evidence>
<dbReference type="OrthoDB" id="517356at2"/>
<dbReference type="STRING" id="1121301.SAMN02745912_00504"/>
<keyword evidence="2 8" id="KW-0808">Transferase</keyword>
<keyword evidence="3 8" id="KW-0479">Metal-binding</keyword>
<comment type="function">
    <text evidence="8">Transfers the 4'-phosphopantetheine moiety from coenzyme A to a Ser of acyl-carrier-protein.</text>
</comment>
<evidence type="ECO:0000313" key="11">
    <source>
        <dbReference type="Proteomes" id="UP000184465"/>
    </source>
</evidence>
<comment type="subcellular location">
    <subcellularLocation>
        <location evidence="8">Cytoplasm</location>
    </subcellularLocation>
</comment>
<dbReference type="NCBIfam" id="TIGR00516">
    <property type="entry name" value="acpS"/>
    <property type="match status" value="1"/>
</dbReference>
<keyword evidence="1 8" id="KW-0444">Lipid biosynthesis</keyword>
<gene>
    <name evidence="8" type="primary">acpS</name>
    <name evidence="10" type="ORF">SAMN02745912_00504</name>
</gene>
<comment type="similarity">
    <text evidence="8">Belongs to the P-Pant transferase superfamily. AcpS family.</text>
</comment>
<dbReference type="GO" id="GO:0005737">
    <property type="term" value="C:cytoplasm"/>
    <property type="evidence" value="ECO:0007669"/>
    <property type="project" value="UniProtKB-SubCell"/>
</dbReference>
<evidence type="ECO:0000256" key="3">
    <source>
        <dbReference type="ARBA" id="ARBA00022723"/>
    </source>
</evidence>
<feature type="domain" description="4'-phosphopantetheinyl transferase" evidence="9">
    <location>
        <begin position="5"/>
        <end position="116"/>
    </location>
</feature>
<dbReference type="InterPro" id="IPR008278">
    <property type="entry name" value="4-PPantetheinyl_Trfase_dom"/>
</dbReference>
<dbReference type="InterPro" id="IPR002582">
    <property type="entry name" value="ACPS"/>
</dbReference>
<comment type="catalytic activity">
    <reaction evidence="8">
        <text>apo-[ACP] + CoA = holo-[ACP] + adenosine 3',5'-bisphosphate + H(+)</text>
        <dbReference type="Rhea" id="RHEA:12068"/>
        <dbReference type="Rhea" id="RHEA-COMP:9685"/>
        <dbReference type="Rhea" id="RHEA-COMP:9690"/>
        <dbReference type="ChEBI" id="CHEBI:15378"/>
        <dbReference type="ChEBI" id="CHEBI:29999"/>
        <dbReference type="ChEBI" id="CHEBI:57287"/>
        <dbReference type="ChEBI" id="CHEBI:58343"/>
        <dbReference type="ChEBI" id="CHEBI:64479"/>
        <dbReference type="EC" id="2.7.8.7"/>
    </reaction>
</comment>
<keyword evidence="8" id="KW-0963">Cytoplasm</keyword>
<dbReference type="InterPro" id="IPR037143">
    <property type="entry name" value="4-PPantetheinyl_Trfase_dom_sf"/>
</dbReference>
<dbReference type="EC" id="2.7.8.7" evidence="8"/>
<evidence type="ECO:0000256" key="2">
    <source>
        <dbReference type="ARBA" id="ARBA00022679"/>
    </source>
</evidence>
<evidence type="ECO:0000256" key="8">
    <source>
        <dbReference type="HAMAP-Rule" id="MF_00101"/>
    </source>
</evidence>